<keyword evidence="8" id="KW-1185">Reference proteome</keyword>
<dbReference type="Pfam" id="PF02826">
    <property type="entry name" value="2-Hacid_dh_C"/>
    <property type="match status" value="1"/>
</dbReference>
<dbReference type="AlphaFoldDB" id="B4KL14"/>
<evidence type="ECO:0000256" key="1">
    <source>
        <dbReference type="ARBA" id="ARBA00023002"/>
    </source>
</evidence>
<dbReference type="OMA" id="RIWYANG"/>
<evidence type="ECO:0000259" key="6">
    <source>
        <dbReference type="Pfam" id="PF02826"/>
    </source>
</evidence>
<dbReference type="KEGG" id="dmo:Dmoj_GI23143"/>
<gene>
    <name evidence="7" type="primary">Dmoj\GI23143</name>
    <name evidence="7" type="ORF">Dmoj_GI23143</name>
</gene>
<reference evidence="7 8" key="1">
    <citation type="journal article" date="2007" name="Nature">
        <title>Evolution of genes and genomes on the Drosophila phylogeny.</title>
        <authorList>
            <consortium name="Drosophila 12 Genomes Consortium"/>
            <person name="Clark A.G."/>
            <person name="Eisen M.B."/>
            <person name="Smith D.R."/>
            <person name="Bergman C.M."/>
            <person name="Oliver B."/>
            <person name="Markow T.A."/>
            <person name="Kaufman T.C."/>
            <person name="Kellis M."/>
            <person name="Gelbart W."/>
            <person name="Iyer V.N."/>
            <person name="Pollard D.A."/>
            <person name="Sackton T.B."/>
            <person name="Larracuente A.M."/>
            <person name="Singh N.D."/>
            <person name="Abad J.P."/>
            <person name="Abt D.N."/>
            <person name="Adryan B."/>
            <person name="Aguade M."/>
            <person name="Akashi H."/>
            <person name="Anderson W.W."/>
            <person name="Aquadro C.F."/>
            <person name="Ardell D.H."/>
            <person name="Arguello R."/>
            <person name="Artieri C.G."/>
            <person name="Barbash D.A."/>
            <person name="Barker D."/>
            <person name="Barsanti P."/>
            <person name="Batterham P."/>
            <person name="Batzoglou S."/>
            <person name="Begun D."/>
            <person name="Bhutkar A."/>
            <person name="Blanco E."/>
            <person name="Bosak S.A."/>
            <person name="Bradley R.K."/>
            <person name="Brand A.D."/>
            <person name="Brent M.R."/>
            <person name="Brooks A.N."/>
            <person name="Brown R.H."/>
            <person name="Butlin R.K."/>
            <person name="Caggese C."/>
            <person name="Calvi B.R."/>
            <person name="Bernardo de Carvalho A."/>
            <person name="Caspi A."/>
            <person name="Castrezana S."/>
            <person name="Celniker S.E."/>
            <person name="Chang J.L."/>
            <person name="Chapple C."/>
            <person name="Chatterji S."/>
            <person name="Chinwalla A."/>
            <person name="Civetta A."/>
            <person name="Clifton S.W."/>
            <person name="Comeron J.M."/>
            <person name="Costello J.C."/>
            <person name="Coyne J.A."/>
            <person name="Daub J."/>
            <person name="David R.G."/>
            <person name="Delcher A.L."/>
            <person name="Delehaunty K."/>
            <person name="Do C.B."/>
            <person name="Ebling H."/>
            <person name="Edwards K."/>
            <person name="Eickbush T."/>
            <person name="Evans J.D."/>
            <person name="Filipski A."/>
            <person name="Findeiss S."/>
            <person name="Freyhult E."/>
            <person name="Fulton L."/>
            <person name="Fulton R."/>
            <person name="Garcia A.C."/>
            <person name="Gardiner A."/>
            <person name="Garfield D.A."/>
            <person name="Garvin B.E."/>
            <person name="Gibson G."/>
            <person name="Gilbert D."/>
            <person name="Gnerre S."/>
            <person name="Godfrey J."/>
            <person name="Good R."/>
            <person name="Gotea V."/>
            <person name="Gravely B."/>
            <person name="Greenberg A.J."/>
            <person name="Griffiths-Jones S."/>
            <person name="Gross S."/>
            <person name="Guigo R."/>
            <person name="Gustafson E.A."/>
            <person name="Haerty W."/>
            <person name="Hahn M.W."/>
            <person name="Halligan D.L."/>
            <person name="Halpern A.L."/>
            <person name="Halter G.M."/>
            <person name="Han M.V."/>
            <person name="Heger A."/>
            <person name="Hillier L."/>
            <person name="Hinrichs A.S."/>
            <person name="Holmes I."/>
            <person name="Hoskins R.A."/>
            <person name="Hubisz M.J."/>
            <person name="Hultmark D."/>
            <person name="Huntley M.A."/>
            <person name="Jaffe D.B."/>
            <person name="Jagadeeshan S."/>
            <person name="Jeck W.R."/>
            <person name="Johnson J."/>
            <person name="Jones C.D."/>
            <person name="Jordan W.C."/>
            <person name="Karpen G.H."/>
            <person name="Kataoka E."/>
            <person name="Keightley P.D."/>
            <person name="Kheradpour P."/>
            <person name="Kirkness E.F."/>
            <person name="Koerich L.B."/>
            <person name="Kristiansen K."/>
            <person name="Kudrna D."/>
            <person name="Kulathinal R.J."/>
            <person name="Kumar S."/>
            <person name="Kwok R."/>
            <person name="Lander E."/>
            <person name="Langley C.H."/>
            <person name="Lapoint R."/>
            <person name="Lazzaro B.P."/>
            <person name="Lee S.J."/>
            <person name="Levesque L."/>
            <person name="Li R."/>
            <person name="Lin C.F."/>
            <person name="Lin M.F."/>
            <person name="Lindblad-Toh K."/>
            <person name="Llopart A."/>
            <person name="Long M."/>
            <person name="Low L."/>
            <person name="Lozovsky E."/>
            <person name="Lu J."/>
            <person name="Luo M."/>
            <person name="Machado C.A."/>
            <person name="Makalowski W."/>
            <person name="Marzo M."/>
            <person name="Matsuda M."/>
            <person name="Matzkin L."/>
            <person name="McAllister B."/>
            <person name="McBride C.S."/>
            <person name="McKernan B."/>
            <person name="McKernan K."/>
            <person name="Mendez-Lago M."/>
            <person name="Minx P."/>
            <person name="Mollenhauer M.U."/>
            <person name="Montooth K."/>
            <person name="Mount S.M."/>
            <person name="Mu X."/>
            <person name="Myers E."/>
            <person name="Negre B."/>
            <person name="Newfeld S."/>
            <person name="Nielsen R."/>
            <person name="Noor M.A."/>
            <person name="O'Grady P."/>
            <person name="Pachter L."/>
            <person name="Papaceit M."/>
            <person name="Parisi M.J."/>
            <person name="Parisi M."/>
            <person name="Parts L."/>
            <person name="Pedersen J.S."/>
            <person name="Pesole G."/>
            <person name="Phillippy A.M."/>
            <person name="Ponting C.P."/>
            <person name="Pop M."/>
            <person name="Porcelli D."/>
            <person name="Powell J.R."/>
            <person name="Prohaska S."/>
            <person name="Pruitt K."/>
            <person name="Puig M."/>
            <person name="Quesneville H."/>
            <person name="Ram K.R."/>
            <person name="Rand D."/>
            <person name="Rasmussen M.D."/>
            <person name="Reed L.K."/>
            <person name="Reenan R."/>
            <person name="Reily A."/>
            <person name="Remington K.A."/>
            <person name="Rieger T.T."/>
            <person name="Ritchie M.G."/>
            <person name="Robin C."/>
            <person name="Rogers Y.H."/>
            <person name="Rohde C."/>
            <person name="Rozas J."/>
            <person name="Rubenfield M.J."/>
            <person name="Ruiz A."/>
            <person name="Russo S."/>
            <person name="Salzberg S.L."/>
            <person name="Sanchez-Gracia A."/>
            <person name="Saranga D.J."/>
            <person name="Sato H."/>
            <person name="Schaeffer S.W."/>
            <person name="Schatz M.C."/>
            <person name="Schlenke T."/>
            <person name="Schwartz R."/>
            <person name="Segarra C."/>
            <person name="Singh R.S."/>
            <person name="Sirot L."/>
            <person name="Sirota M."/>
            <person name="Sisneros N.B."/>
            <person name="Smith C.D."/>
            <person name="Smith T.F."/>
            <person name="Spieth J."/>
            <person name="Stage D.E."/>
            <person name="Stark A."/>
            <person name="Stephan W."/>
            <person name="Strausberg R.L."/>
            <person name="Strempel S."/>
            <person name="Sturgill D."/>
            <person name="Sutton G."/>
            <person name="Sutton G.G."/>
            <person name="Tao W."/>
            <person name="Teichmann S."/>
            <person name="Tobari Y.N."/>
            <person name="Tomimura Y."/>
            <person name="Tsolas J.M."/>
            <person name="Valente V.L."/>
            <person name="Venter E."/>
            <person name="Venter J.C."/>
            <person name="Vicario S."/>
            <person name="Vieira F.G."/>
            <person name="Vilella A.J."/>
            <person name="Villasante A."/>
            <person name="Walenz B."/>
            <person name="Wang J."/>
            <person name="Wasserman M."/>
            <person name="Watts T."/>
            <person name="Wilson D."/>
            <person name="Wilson R.K."/>
            <person name="Wing R.A."/>
            <person name="Wolfner M.F."/>
            <person name="Wong A."/>
            <person name="Wong G.K."/>
            <person name="Wu C.I."/>
            <person name="Wu G."/>
            <person name="Yamamoto D."/>
            <person name="Yang H.P."/>
            <person name="Yang S.P."/>
            <person name="Yorke J.A."/>
            <person name="Yoshida K."/>
            <person name="Zdobnov E."/>
            <person name="Zhang P."/>
            <person name="Zhang Y."/>
            <person name="Zimin A.V."/>
            <person name="Baldwin J."/>
            <person name="Abdouelleil A."/>
            <person name="Abdulkadir J."/>
            <person name="Abebe A."/>
            <person name="Abera B."/>
            <person name="Abreu J."/>
            <person name="Acer S.C."/>
            <person name="Aftuck L."/>
            <person name="Alexander A."/>
            <person name="An P."/>
            <person name="Anderson E."/>
            <person name="Anderson S."/>
            <person name="Arachi H."/>
            <person name="Azer M."/>
            <person name="Bachantsang P."/>
            <person name="Barry A."/>
            <person name="Bayul T."/>
            <person name="Berlin A."/>
            <person name="Bessette D."/>
            <person name="Bloom T."/>
            <person name="Blye J."/>
            <person name="Boguslavskiy L."/>
            <person name="Bonnet C."/>
            <person name="Boukhgalter B."/>
            <person name="Bourzgui I."/>
            <person name="Brown A."/>
            <person name="Cahill P."/>
            <person name="Channer S."/>
            <person name="Cheshatsang Y."/>
            <person name="Chuda L."/>
            <person name="Citroen M."/>
            <person name="Collymore A."/>
            <person name="Cooke P."/>
            <person name="Costello M."/>
            <person name="D'Aco K."/>
            <person name="Daza R."/>
            <person name="De Haan G."/>
            <person name="DeGray S."/>
            <person name="DeMaso C."/>
            <person name="Dhargay N."/>
            <person name="Dooley K."/>
            <person name="Dooley E."/>
            <person name="Doricent M."/>
            <person name="Dorje P."/>
            <person name="Dorjee K."/>
            <person name="Dupes A."/>
            <person name="Elong R."/>
            <person name="Falk J."/>
            <person name="Farina A."/>
            <person name="Faro S."/>
            <person name="Ferguson D."/>
            <person name="Fisher S."/>
            <person name="Foley C.D."/>
            <person name="Franke A."/>
            <person name="Friedrich D."/>
            <person name="Gadbois L."/>
            <person name="Gearin G."/>
            <person name="Gearin C.R."/>
            <person name="Giannoukos G."/>
            <person name="Goode T."/>
            <person name="Graham J."/>
            <person name="Grandbois E."/>
            <person name="Grewal S."/>
            <person name="Gyaltsen K."/>
            <person name="Hafez N."/>
            <person name="Hagos B."/>
            <person name="Hall J."/>
            <person name="Henson C."/>
            <person name="Hollinger A."/>
            <person name="Honan T."/>
            <person name="Huard M.D."/>
            <person name="Hughes L."/>
            <person name="Hurhula B."/>
            <person name="Husby M.E."/>
            <person name="Kamat A."/>
            <person name="Kanga B."/>
            <person name="Kashin S."/>
            <person name="Khazanovich D."/>
            <person name="Kisner P."/>
            <person name="Lance K."/>
            <person name="Lara M."/>
            <person name="Lee W."/>
            <person name="Lennon N."/>
            <person name="Letendre F."/>
            <person name="LeVine R."/>
            <person name="Lipovsky A."/>
            <person name="Liu X."/>
            <person name="Liu J."/>
            <person name="Liu S."/>
            <person name="Lokyitsang T."/>
            <person name="Lokyitsang Y."/>
            <person name="Lubonja R."/>
            <person name="Lui A."/>
            <person name="MacDonald P."/>
            <person name="Magnisalis V."/>
            <person name="Maru K."/>
            <person name="Matthews C."/>
            <person name="McCusker W."/>
            <person name="McDonough S."/>
            <person name="Mehta T."/>
            <person name="Meldrim J."/>
            <person name="Meneus L."/>
            <person name="Mihai O."/>
            <person name="Mihalev A."/>
            <person name="Mihova T."/>
            <person name="Mittelman R."/>
            <person name="Mlenga V."/>
            <person name="Montmayeur A."/>
            <person name="Mulrain L."/>
            <person name="Navidi A."/>
            <person name="Naylor J."/>
            <person name="Negash T."/>
            <person name="Nguyen T."/>
            <person name="Nguyen N."/>
            <person name="Nicol R."/>
            <person name="Norbu C."/>
            <person name="Norbu N."/>
            <person name="Novod N."/>
            <person name="O'Neill B."/>
            <person name="Osman S."/>
            <person name="Markiewicz E."/>
            <person name="Oyono O.L."/>
            <person name="Patti C."/>
            <person name="Phunkhang P."/>
            <person name="Pierre F."/>
            <person name="Priest M."/>
            <person name="Raghuraman S."/>
            <person name="Rege F."/>
            <person name="Reyes R."/>
            <person name="Rise C."/>
            <person name="Rogov P."/>
            <person name="Ross K."/>
            <person name="Ryan E."/>
            <person name="Settipalli S."/>
            <person name="Shea T."/>
            <person name="Sherpa N."/>
            <person name="Shi L."/>
            <person name="Shih D."/>
            <person name="Sparrow T."/>
            <person name="Spaulding J."/>
            <person name="Stalker J."/>
            <person name="Stange-Thomann N."/>
            <person name="Stavropoulos S."/>
            <person name="Stone C."/>
            <person name="Strader C."/>
            <person name="Tesfaye S."/>
            <person name="Thomson T."/>
            <person name="Thoulutsang Y."/>
            <person name="Thoulutsang D."/>
            <person name="Topham K."/>
            <person name="Topping I."/>
            <person name="Tsamla T."/>
            <person name="Vassiliev H."/>
            <person name="Vo A."/>
            <person name="Wangchuk T."/>
            <person name="Wangdi T."/>
            <person name="Weiand M."/>
            <person name="Wilkinson J."/>
            <person name="Wilson A."/>
            <person name="Yadav S."/>
            <person name="Young G."/>
            <person name="Yu Q."/>
            <person name="Zembek L."/>
            <person name="Zhong D."/>
            <person name="Zimmer A."/>
            <person name="Zwirko Z."/>
            <person name="Jaffe D.B."/>
            <person name="Alvarez P."/>
            <person name="Brockman W."/>
            <person name="Butler J."/>
            <person name="Chin C."/>
            <person name="Gnerre S."/>
            <person name="Grabherr M."/>
            <person name="Kleber M."/>
            <person name="Mauceli E."/>
            <person name="MacCallum I."/>
        </authorList>
    </citation>
    <scope>NUCLEOTIDE SEQUENCE [LARGE SCALE GENOMIC DNA]</scope>
    <source>
        <strain evidence="8">Tucson 15081-1352.22</strain>
    </source>
</reference>
<feature type="chain" id="PRO_5002810957" description="Glyoxylate reductase/hydroxypyruvate reductase" evidence="4">
    <location>
        <begin position="25"/>
        <end position="357"/>
    </location>
</feature>
<dbReference type="SUPFAM" id="SSF51735">
    <property type="entry name" value="NAD(P)-binding Rossmann-fold domains"/>
    <property type="match status" value="1"/>
</dbReference>
<dbReference type="Proteomes" id="UP000009192">
    <property type="component" value="Unassembled WGS sequence"/>
</dbReference>
<dbReference type="CDD" id="cd05301">
    <property type="entry name" value="GDH"/>
    <property type="match status" value="1"/>
</dbReference>
<evidence type="ECO:0000256" key="2">
    <source>
        <dbReference type="ARBA" id="ARBA00073306"/>
    </source>
</evidence>
<dbReference type="SUPFAM" id="SSF52283">
    <property type="entry name" value="Formate/glycerate dehydrogenase catalytic domain-like"/>
    <property type="match status" value="1"/>
</dbReference>
<evidence type="ECO:0000256" key="4">
    <source>
        <dbReference type="SAM" id="SignalP"/>
    </source>
</evidence>
<accession>B4KL14</accession>
<dbReference type="eggNOG" id="KOG0069">
    <property type="taxonomic scope" value="Eukaryota"/>
</dbReference>
<dbReference type="PhylomeDB" id="B4KL14"/>
<dbReference type="EMBL" id="CH933807">
    <property type="protein sequence ID" value="EDW12764.1"/>
    <property type="molecule type" value="Genomic_DNA"/>
</dbReference>
<feature type="domain" description="D-isomer specific 2-hydroxyacid dehydrogenase NAD-binding" evidence="6">
    <location>
        <begin position="145"/>
        <end position="325"/>
    </location>
</feature>
<sequence length="357" mass="38466">MSSIFIVLPLLALLVALLLTPCDACFRGGLDRSSCSGPFKVLITSPEVPDAAIDLLEEEYDLVRVAVPPTLADIMVKIRGVHGVLWAVNQTLNAPVLDAAGPQLKAISTMTPGTEFVDLKEVMRRKIPLGHAGNVRNKAVAELAVGLLIAAGRRFFEGRKLVDTGKWDSNSVNLLLGQDVHDSVVGFYGFGGIGQEIAKRLSGFHIGQVFYTSLSRVHKDIEQVYNAKKVGFNELLGKSDFVVITEPLKAGEKNVFNADAFNKMKNTGVLINVANGKLVNQIDLYKALSTNRIFAAGLDVFDPEPLPIASDLLKLNNTILLPHIGSASYRTSKDMATIAARNIMSGLAGEPMPSPAY</sequence>
<dbReference type="FunFam" id="3.40.50.720:FF:000026">
    <property type="entry name" value="Glyoxylate/hydroxypyruvate reductase B"/>
    <property type="match status" value="1"/>
</dbReference>
<evidence type="ECO:0000259" key="5">
    <source>
        <dbReference type="Pfam" id="PF00389"/>
    </source>
</evidence>
<dbReference type="InParanoid" id="B4KL14"/>
<feature type="domain" description="D-isomer specific 2-hydroxyacid dehydrogenase catalytic" evidence="5">
    <location>
        <begin position="41"/>
        <end position="355"/>
    </location>
</feature>
<keyword evidence="4" id="KW-0732">Signal</keyword>
<dbReference type="OrthoDB" id="298012at2759"/>
<dbReference type="HOGENOM" id="CLU_019796_1_2_1"/>
<organism evidence="7 8">
    <name type="scientific">Drosophila mojavensis</name>
    <name type="common">Fruit fly</name>
    <dbReference type="NCBI Taxonomy" id="7230"/>
    <lineage>
        <taxon>Eukaryota</taxon>
        <taxon>Metazoa</taxon>
        <taxon>Ecdysozoa</taxon>
        <taxon>Arthropoda</taxon>
        <taxon>Hexapoda</taxon>
        <taxon>Insecta</taxon>
        <taxon>Pterygota</taxon>
        <taxon>Neoptera</taxon>
        <taxon>Endopterygota</taxon>
        <taxon>Diptera</taxon>
        <taxon>Brachycera</taxon>
        <taxon>Muscomorpha</taxon>
        <taxon>Ephydroidea</taxon>
        <taxon>Drosophilidae</taxon>
        <taxon>Drosophila</taxon>
    </lineage>
</organism>
<dbReference type="Gene3D" id="3.40.50.720">
    <property type="entry name" value="NAD(P)-binding Rossmann-like Domain"/>
    <property type="match status" value="2"/>
</dbReference>
<protein>
    <recommendedName>
        <fullName evidence="2">Glyoxylate reductase/hydroxypyruvate reductase</fullName>
    </recommendedName>
</protein>
<dbReference type="SMR" id="B4KL14"/>
<proteinExistence type="inferred from homology"/>
<keyword evidence="1 3" id="KW-0560">Oxidoreductase</keyword>
<dbReference type="Pfam" id="PF00389">
    <property type="entry name" value="2-Hacid_dh"/>
    <property type="match status" value="1"/>
</dbReference>
<evidence type="ECO:0000313" key="8">
    <source>
        <dbReference type="Proteomes" id="UP000009192"/>
    </source>
</evidence>
<evidence type="ECO:0000256" key="3">
    <source>
        <dbReference type="RuleBase" id="RU003719"/>
    </source>
</evidence>
<feature type="signal peptide" evidence="4">
    <location>
        <begin position="1"/>
        <end position="24"/>
    </location>
</feature>
<name>B4KL14_DROMO</name>
<dbReference type="InterPro" id="IPR006139">
    <property type="entry name" value="D-isomer_2_OHA_DH_cat_dom"/>
</dbReference>
<dbReference type="GO" id="GO:0008465">
    <property type="term" value="F:hydroxypyruvate reductase (NADH) activity"/>
    <property type="evidence" value="ECO:0007669"/>
    <property type="project" value="TreeGrafter"/>
</dbReference>
<dbReference type="PANTHER" id="PTHR10996">
    <property type="entry name" value="2-HYDROXYACID DEHYDROGENASE-RELATED"/>
    <property type="match status" value="1"/>
</dbReference>
<comment type="similarity">
    <text evidence="3">Belongs to the D-isomer specific 2-hydroxyacid dehydrogenase family.</text>
</comment>
<dbReference type="PANTHER" id="PTHR10996:SF119">
    <property type="entry name" value="FI03731P-RELATED"/>
    <property type="match status" value="1"/>
</dbReference>
<dbReference type="InterPro" id="IPR036291">
    <property type="entry name" value="NAD(P)-bd_dom_sf"/>
</dbReference>
<dbReference type="GO" id="GO:0030267">
    <property type="term" value="F:glyoxylate reductase (NADPH) activity"/>
    <property type="evidence" value="ECO:0007669"/>
    <property type="project" value="TreeGrafter"/>
</dbReference>
<dbReference type="GO" id="GO:0005829">
    <property type="term" value="C:cytosol"/>
    <property type="evidence" value="ECO:0007669"/>
    <property type="project" value="TreeGrafter"/>
</dbReference>
<evidence type="ECO:0000313" key="7">
    <source>
        <dbReference type="EMBL" id="EDW12764.1"/>
    </source>
</evidence>
<dbReference type="GO" id="GO:0051287">
    <property type="term" value="F:NAD binding"/>
    <property type="evidence" value="ECO:0007669"/>
    <property type="project" value="InterPro"/>
</dbReference>
<dbReference type="InterPro" id="IPR006140">
    <property type="entry name" value="D-isomer_DH_NAD-bd"/>
</dbReference>
<dbReference type="InterPro" id="IPR050223">
    <property type="entry name" value="D-isomer_2-hydroxyacid_DH"/>
</dbReference>